<name>A0ACC7P7G9_9BACL</name>
<proteinExistence type="predicted"/>
<gene>
    <name evidence="1" type="ORF">ACI1P1_28280</name>
</gene>
<keyword evidence="2" id="KW-1185">Reference proteome</keyword>
<accession>A0ACC7P7G9</accession>
<dbReference type="Proteomes" id="UP001631969">
    <property type="component" value="Unassembled WGS sequence"/>
</dbReference>
<sequence length="213" mass="24059">MLEIAQKREGKHLVKLAQKSFSMEQFDSPSHIADSMGVIVGQSPFISLFEKVKLQEAIHFMHDNHKQQLSAGMQEFLYGNQRSGFHQITSVLDGYKMAKWPVLTVCPSYCRPYEEIFIHPVTARKVIDYYQLEGLTYCASPAYDFYRAYREHILFLKNQADPSLQGDNEDFCRFLIMSTNLYHSSAPQFPVGARGHLKAGLENTGEGGVGGVG</sequence>
<evidence type="ECO:0000313" key="1">
    <source>
        <dbReference type="EMBL" id="MFM9332199.1"/>
    </source>
</evidence>
<protein>
    <submittedName>
        <fullName evidence="1">Uncharacterized protein</fullName>
    </submittedName>
</protein>
<dbReference type="EMBL" id="JBJURJ010000027">
    <property type="protein sequence ID" value="MFM9332199.1"/>
    <property type="molecule type" value="Genomic_DNA"/>
</dbReference>
<evidence type="ECO:0000313" key="2">
    <source>
        <dbReference type="Proteomes" id="UP001631969"/>
    </source>
</evidence>
<comment type="caution">
    <text evidence="1">The sequence shown here is derived from an EMBL/GenBank/DDBJ whole genome shotgun (WGS) entry which is preliminary data.</text>
</comment>
<organism evidence="1 2">
    <name type="scientific">Paenibacillus mesotrionivorans</name>
    <dbReference type="NCBI Taxonomy" id="3160968"/>
    <lineage>
        <taxon>Bacteria</taxon>
        <taxon>Bacillati</taxon>
        <taxon>Bacillota</taxon>
        <taxon>Bacilli</taxon>
        <taxon>Bacillales</taxon>
        <taxon>Paenibacillaceae</taxon>
        <taxon>Paenibacillus</taxon>
    </lineage>
</organism>
<reference evidence="1" key="1">
    <citation type="submission" date="2024-12" db="EMBL/GenBank/DDBJ databases">
        <authorList>
            <person name="Wu N."/>
        </authorList>
    </citation>
    <scope>NUCLEOTIDE SEQUENCE</scope>
    <source>
        <strain evidence="1">P15</strain>
    </source>
</reference>